<sequence>MKWNVFIGFIVAGSIAYGQGVLSLQSCLDKVEENSLQTLTEVNLVSSAKVTLQFHWWTLLPMLNATSGVNTSFGRRLDPFTNTFATSSVNSQSFGLNSSVPIVNGFSYFHKRNFLKASIERDETGLKRKLNELKIRAVETYLTLCDLSVRTELAELRIEKYKQIQDIQKLLINEGRINAIDTLKSHYSLLNEQDVLVNLLHEAKLMEIDLNFQMGLPLNTEHTVDISSLFVSEEKVQFEEVYLAELVEAELELTENQWKIERSKLFPVISLNGLVGTGFSTNNKNYLLDGTPTKPYLGQIRENLYEGIGFYLNIPLFNRGEWLKTRQLSRIKQTELTGKVELTNQLLEKRQLEHRQARLNLKAKLEQNKQQINNLEMIYTKSILLYREGRLTYPELEAALMEWQVKLAECERLKLDNQLLEHYEY</sequence>
<keyword evidence="2" id="KW-1134">Transmembrane beta strand</keyword>
<comment type="subcellular location">
    <subcellularLocation>
        <location evidence="1">Cell outer membrane</location>
    </subcellularLocation>
</comment>
<keyword evidence="5" id="KW-0998">Cell outer membrane</keyword>
<dbReference type="GO" id="GO:0015562">
    <property type="term" value="F:efflux transmembrane transporter activity"/>
    <property type="evidence" value="ECO:0007669"/>
    <property type="project" value="InterPro"/>
</dbReference>
<evidence type="ECO:0000256" key="1">
    <source>
        <dbReference type="ARBA" id="ARBA00004442"/>
    </source>
</evidence>
<keyword evidence="3" id="KW-0812">Transmembrane</keyword>
<reference evidence="7 8" key="1">
    <citation type="submission" date="2019-07" db="EMBL/GenBank/DDBJ databases">
        <authorList>
            <person name="Huq M.A."/>
        </authorList>
    </citation>
    <scope>NUCLEOTIDE SEQUENCE [LARGE SCALE GENOMIC DNA]</scope>
    <source>
        <strain evidence="7 8">MAH-3</strain>
    </source>
</reference>
<dbReference type="OrthoDB" id="9811587at2"/>
<keyword evidence="4" id="KW-0472">Membrane</keyword>
<dbReference type="AlphaFoldDB" id="A0A556N3D5"/>
<evidence type="ECO:0000256" key="3">
    <source>
        <dbReference type="ARBA" id="ARBA00022692"/>
    </source>
</evidence>
<evidence type="ECO:0000256" key="4">
    <source>
        <dbReference type="ARBA" id="ARBA00023136"/>
    </source>
</evidence>
<dbReference type="Proteomes" id="UP000316008">
    <property type="component" value="Unassembled WGS sequence"/>
</dbReference>
<dbReference type="Gene3D" id="1.20.1600.10">
    <property type="entry name" value="Outer membrane efflux proteins (OEP)"/>
    <property type="match status" value="1"/>
</dbReference>
<accession>A0A556N3D5</accession>
<protein>
    <submittedName>
        <fullName evidence="7">TolC family protein</fullName>
    </submittedName>
</protein>
<keyword evidence="8" id="KW-1185">Reference proteome</keyword>
<proteinExistence type="predicted"/>
<evidence type="ECO:0000313" key="8">
    <source>
        <dbReference type="Proteomes" id="UP000316008"/>
    </source>
</evidence>
<evidence type="ECO:0000313" key="7">
    <source>
        <dbReference type="EMBL" id="TSJ46724.1"/>
    </source>
</evidence>
<evidence type="ECO:0000256" key="5">
    <source>
        <dbReference type="ARBA" id="ARBA00023237"/>
    </source>
</evidence>
<keyword evidence="6" id="KW-0175">Coiled coil</keyword>
<gene>
    <name evidence="7" type="ORF">FO442_06065</name>
</gene>
<evidence type="ECO:0000256" key="2">
    <source>
        <dbReference type="ARBA" id="ARBA00022452"/>
    </source>
</evidence>
<dbReference type="InterPro" id="IPR051906">
    <property type="entry name" value="TolC-like"/>
</dbReference>
<evidence type="ECO:0000256" key="6">
    <source>
        <dbReference type="SAM" id="Coils"/>
    </source>
</evidence>
<name>A0A556N3D5_9FLAO</name>
<comment type="caution">
    <text evidence="7">The sequence shown here is derived from an EMBL/GenBank/DDBJ whole genome shotgun (WGS) entry which is preliminary data.</text>
</comment>
<dbReference type="RefSeq" id="WP_144332261.1">
    <property type="nucleotide sequence ID" value="NZ_VLPL01000002.1"/>
</dbReference>
<dbReference type="GO" id="GO:0015288">
    <property type="term" value="F:porin activity"/>
    <property type="evidence" value="ECO:0007669"/>
    <property type="project" value="TreeGrafter"/>
</dbReference>
<dbReference type="PROSITE" id="PS51257">
    <property type="entry name" value="PROKAR_LIPOPROTEIN"/>
    <property type="match status" value="1"/>
</dbReference>
<dbReference type="GO" id="GO:0009279">
    <property type="term" value="C:cell outer membrane"/>
    <property type="evidence" value="ECO:0007669"/>
    <property type="project" value="UniProtKB-SubCell"/>
</dbReference>
<dbReference type="GO" id="GO:1990281">
    <property type="term" value="C:efflux pump complex"/>
    <property type="evidence" value="ECO:0007669"/>
    <property type="project" value="TreeGrafter"/>
</dbReference>
<dbReference type="EMBL" id="VLPL01000002">
    <property type="protein sequence ID" value="TSJ46724.1"/>
    <property type="molecule type" value="Genomic_DNA"/>
</dbReference>
<dbReference type="PANTHER" id="PTHR30026">
    <property type="entry name" value="OUTER MEMBRANE PROTEIN TOLC"/>
    <property type="match status" value="1"/>
</dbReference>
<dbReference type="SUPFAM" id="SSF56954">
    <property type="entry name" value="Outer membrane efflux proteins (OEP)"/>
    <property type="match status" value="1"/>
</dbReference>
<organism evidence="7 8">
    <name type="scientific">Fluviicola chungangensis</name>
    <dbReference type="NCBI Taxonomy" id="2597671"/>
    <lineage>
        <taxon>Bacteria</taxon>
        <taxon>Pseudomonadati</taxon>
        <taxon>Bacteroidota</taxon>
        <taxon>Flavobacteriia</taxon>
        <taxon>Flavobacteriales</taxon>
        <taxon>Crocinitomicaceae</taxon>
        <taxon>Fluviicola</taxon>
    </lineage>
</organism>
<feature type="coiled-coil region" evidence="6">
    <location>
        <begin position="349"/>
        <end position="378"/>
    </location>
</feature>
<dbReference type="PANTHER" id="PTHR30026:SF20">
    <property type="entry name" value="OUTER MEMBRANE PROTEIN TOLC"/>
    <property type="match status" value="1"/>
</dbReference>